<feature type="compositionally biased region" description="Low complexity" evidence="2">
    <location>
        <begin position="296"/>
        <end position="308"/>
    </location>
</feature>
<evidence type="ECO:0000256" key="1">
    <source>
        <dbReference type="PROSITE-ProRule" id="PRU10141"/>
    </source>
</evidence>
<dbReference type="Pfam" id="PF00069">
    <property type="entry name" value="Pkinase"/>
    <property type="match status" value="1"/>
</dbReference>
<feature type="transmembrane region" description="Helical" evidence="3">
    <location>
        <begin position="392"/>
        <end position="416"/>
    </location>
</feature>
<dbReference type="PANTHER" id="PTHR44329:SF214">
    <property type="entry name" value="PROTEIN KINASE DOMAIN-CONTAINING PROTEIN"/>
    <property type="match status" value="1"/>
</dbReference>
<feature type="binding site" evidence="1">
    <location>
        <position position="53"/>
    </location>
    <ligand>
        <name>ATP</name>
        <dbReference type="ChEBI" id="CHEBI:30616"/>
    </ligand>
</feature>
<keyword evidence="5" id="KW-0723">Serine/threonine-protein kinase</keyword>
<keyword evidence="5" id="KW-0418">Kinase</keyword>
<gene>
    <name evidence="5" type="ORF">SAMN04515671_4410</name>
</gene>
<keyword evidence="6" id="KW-1185">Reference proteome</keyword>
<dbReference type="InterPro" id="IPR008266">
    <property type="entry name" value="Tyr_kinase_AS"/>
</dbReference>
<accession>A0A1H0T1J8</accession>
<dbReference type="Gene3D" id="1.10.510.10">
    <property type="entry name" value="Transferase(Phosphotransferase) domain 1"/>
    <property type="match status" value="1"/>
</dbReference>
<sequence>MDNPDRSVPLRPSLLGMTFEVGDYRAFEMIGAGASAQVWRGAHKGTGGAVALKVFPAAHLRAARREAALAAAVDHPHVVRVIEVIGDAERCALVTEYAGGGDLAGLLAARGRLTAGETLTVLLPVAAVLATAHERDVVHGDLSAGNVVFDAAGRPLVADLGAGRAGAEVGLPVSATPADAAPELARGATPSPATDMFSLGSLALACLTGHHAWPADDLHDVLIQAAGGQWPDPGDDVAPPALTAVIRALLEHDPERRPGAAAVVMDLRGAGRPAPVELAQPASVDGPGAIPGSGPAGAVVVDVPGSSPRHGAPEVDPPSDGPDRRCPGPEHDRDRLVRERAITKIRADAVPRPAPESDAGRLRRMLTRWPVANRMRPGGAAGRARPIHRSRAIRVGVIAAVCVLVACAAAAGGLWWAGLDRRDPAVATRGGAHVSETAAVGPSSAVAPGPSAVVPPPRPGSSEPAATEALARSAPAGPTRATTSRTAAPAPAPTPRRAASPSTSAAGHGVDWTATVQKLDADRATAVTARRVGLLDAVYTAGSSARAADAGMIERLIASRLRVSGAQHRVAATKVVGTSPIRVRVSDALPAYSILDESGQVVGRTTARPAAARVLVLVATPSGYRISAVESG</sequence>
<dbReference type="PROSITE" id="PS50011">
    <property type="entry name" value="PROTEIN_KINASE_DOM"/>
    <property type="match status" value="1"/>
</dbReference>
<evidence type="ECO:0000259" key="4">
    <source>
        <dbReference type="PROSITE" id="PS50011"/>
    </source>
</evidence>
<dbReference type="InterPro" id="IPR000719">
    <property type="entry name" value="Prot_kinase_dom"/>
</dbReference>
<feature type="region of interest" description="Disordered" evidence="2">
    <location>
        <begin position="438"/>
        <end position="509"/>
    </location>
</feature>
<keyword evidence="1" id="KW-0547">Nucleotide-binding</keyword>
<dbReference type="Proteomes" id="UP000198741">
    <property type="component" value="Chromosome I"/>
</dbReference>
<dbReference type="CDD" id="cd14014">
    <property type="entry name" value="STKc_PknB_like"/>
    <property type="match status" value="1"/>
</dbReference>
<feature type="compositionally biased region" description="Low complexity" evidence="2">
    <location>
        <begin position="438"/>
        <end position="452"/>
    </location>
</feature>
<feature type="compositionally biased region" description="Basic and acidic residues" evidence="2">
    <location>
        <begin position="321"/>
        <end position="333"/>
    </location>
</feature>
<dbReference type="GO" id="GO:0004674">
    <property type="term" value="F:protein serine/threonine kinase activity"/>
    <property type="evidence" value="ECO:0007669"/>
    <property type="project" value="UniProtKB-KW"/>
</dbReference>
<dbReference type="InterPro" id="IPR017441">
    <property type="entry name" value="Protein_kinase_ATP_BS"/>
</dbReference>
<dbReference type="GO" id="GO:0005524">
    <property type="term" value="F:ATP binding"/>
    <property type="evidence" value="ECO:0007669"/>
    <property type="project" value="UniProtKB-UniRule"/>
</dbReference>
<dbReference type="PROSITE" id="PS00107">
    <property type="entry name" value="PROTEIN_KINASE_ATP"/>
    <property type="match status" value="1"/>
</dbReference>
<dbReference type="EMBL" id="LT629710">
    <property type="protein sequence ID" value="SDP47814.1"/>
    <property type="molecule type" value="Genomic_DNA"/>
</dbReference>
<protein>
    <submittedName>
        <fullName evidence="5">Serine/threonine protein kinase</fullName>
    </submittedName>
</protein>
<evidence type="ECO:0000313" key="6">
    <source>
        <dbReference type="Proteomes" id="UP000198741"/>
    </source>
</evidence>
<dbReference type="PROSITE" id="PS00109">
    <property type="entry name" value="PROTEIN_KINASE_TYR"/>
    <property type="match status" value="1"/>
</dbReference>
<feature type="region of interest" description="Disordered" evidence="2">
    <location>
        <begin position="280"/>
        <end position="333"/>
    </location>
</feature>
<dbReference type="SUPFAM" id="SSF56112">
    <property type="entry name" value="Protein kinase-like (PK-like)"/>
    <property type="match status" value="1"/>
</dbReference>
<name>A0A1H0T1J8_9ACTN</name>
<keyword evidence="5" id="KW-0808">Transferase</keyword>
<keyword evidence="1" id="KW-0067">ATP-binding</keyword>
<dbReference type="STRING" id="1090615.SAMN04515671_4410"/>
<dbReference type="AlphaFoldDB" id="A0A1H0T1J8"/>
<evidence type="ECO:0000256" key="2">
    <source>
        <dbReference type="SAM" id="MobiDB-lite"/>
    </source>
</evidence>
<reference evidence="5 6" key="1">
    <citation type="submission" date="2016-10" db="EMBL/GenBank/DDBJ databases">
        <authorList>
            <person name="de Groot N.N."/>
        </authorList>
    </citation>
    <scope>NUCLEOTIDE SEQUENCE [LARGE SCALE GENOMIC DNA]</scope>
    <source>
        <strain evidence="6">P4-7,KCTC 19426,CECT 7604</strain>
    </source>
</reference>
<proteinExistence type="predicted"/>
<dbReference type="InterPro" id="IPR011009">
    <property type="entry name" value="Kinase-like_dom_sf"/>
</dbReference>
<dbReference type="InterPro" id="IPR051681">
    <property type="entry name" value="Ser/Thr_Kinases-Pseudokinases"/>
</dbReference>
<keyword evidence="3" id="KW-0472">Membrane</keyword>
<organism evidence="5 6">
    <name type="scientific">Nakamurella panacisegetis</name>
    <dbReference type="NCBI Taxonomy" id="1090615"/>
    <lineage>
        <taxon>Bacteria</taxon>
        <taxon>Bacillati</taxon>
        <taxon>Actinomycetota</taxon>
        <taxon>Actinomycetes</taxon>
        <taxon>Nakamurellales</taxon>
        <taxon>Nakamurellaceae</taxon>
        <taxon>Nakamurella</taxon>
    </lineage>
</organism>
<dbReference type="PANTHER" id="PTHR44329">
    <property type="entry name" value="SERINE/THREONINE-PROTEIN KINASE TNNI3K-RELATED"/>
    <property type="match status" value="1"/>
</dbReference>
<evidence type="ECO:0000313" key="5">
    <source>
        <dbReference type="EMBL" id="SDP47814.1"/>
    </source>
</evidence>
<evidence type="ECO:0000256" key="3">
    <source>
        <dbReference type="SAM" id="Phobius"/>
    </source>
</evidence>
<keyword evidence="3" id="KW-1133">Transmembrane helix</keyword>
<feature type="domain" description="Protein kinase" evidence="4">
    <location>
        <begin position="24"/>
        <end position="275"/>
    </location>
</feature>
<feature type="compositionally biased region" description="Low complexity" evidence="2">
    <location>
        <begin position="471"/>
        <end position="507"/>
    </location>
</feature>
<keyword evidence="3" id="KW-0812">Transmembrane</keyword>